<name>A0ABS1RQ82_RHOSU</name>
<comment type="caution">
    <text evidence="1">The sequence shown here is derived from an EMBL/GenBank/DDBJ whole genome shotgun (WGS) entry which is preliminary data.</text>
</comment>
<dbReference type="RefSeq" id="WP_178390514.1">
    <property type="nucleotide sequence ID" value="NZ_JAESJD010000034.1"/>
</dbReference>
<protein>
    <submittedName>
        <fullName evidence="1">Uncharacterized protein</fullName>
    </submittedName>
</protein>
<sequence>MGYLIATVILVQAAQAVAVVRLVRKTTALSREQDSDSLVARINTALNMGYRLRADDSA</sequence>
<gene>
    <name evidence="1" type="ORF">JMM60_05350</name>
</gene>
<reference evidence="1 2" key="1">
    <citation type="submission" date="2021-01" db="EMBL/GenBank/DDBJ databases">
        <title>Draft genomes of Rhodovulum sulfidophilum.</title>
        <authorList>
            <person name="Guzman M.S."/>
        </authorList>
    </citation>
    <scope>NUCLEOTIDE SEQUENCE [LARGE SCALE GENOMIC DNA]</scope>
    <source>
        <strain evidence="1 2">AB35</strain>
    </source>
</reference>
<dbReference type="Proteomes" id="UP000604473">
    <property type="component" value="Unassembled WGS sequence"/>
</dbReference>
<evidence type="ECO:0000313" key="2">
    <source>
        <dbReference type="Proteomes" id="UP000604473"/>
    </source>
</evidence>
<evidence type="ECO:0000313" key="1">
    <source>
        <dbReference type="EMBL" id="MBL3608230.1"/>
    </source>
</evidence>
<dbReference type="EMBL" id="JAESJJ010000004">
    <property type="protein sequence ID" value="MBL3608230.1"/>
    <property type="molecule type" value="Genomic_DNA"/>
</dbReference>
<keyword evidence="2" id="KW-1185">Reference proteome</keyword>
<accession>A0ABS1RQ82</accession>
<organism evidence="1 2">
    <name type="scientific">Rhodovulum sulfidophilum</name>
    <name type="common">Rhodobacter sulfidophilus</name>
    <dbReference type="NCBI Taxonomy" id="35806"/>
    <lineage>
        <taxon>Bacteria</taxon>
        <taxon>Pseudomonadati</taxon>
        <taxon>Pseudomonadota</taxon>
        <taxon>Alphaproteobacteria</taxon>
        <taxon>Rhodobacterales</taxon>
        <taxon>Paracoccaceae</taxon>
        <taxon>Rhodovulum</taxon>
    </lineage>
</organism>
<proteinExistence type="predicted"/>